<dbReference type="EMBL" id="BAVS01000013">
    <property type="protein sequence ID" value="GAE93510.1"/>
    <property type="molecule type" value="Genomic_DNA"/>
</dbReference>
<organism evidence="5 6">
    <name type="scientific">Gracilibacillus boraciitolerans JCM 21714</name>
    <dbReference type="NCBI Taxonomy" id="1298598"/>
    <lineage>
        <taxon>Bacteria</taxon>
        <taxon>Bacillati</taxon>
        <taxon>Bacillota</taxon>
        <taxon>Bacilli</taxon>
        <taxon>Bacillales</taxon>
        <taxon>Bacillaceae</taxon>
        <taxon>Gracilibacillus</taxon>
    </lineage>
</organism>
<name>W4VJE5_9BACI</name>
<reference evidence="5 6" key="1">
    <citation type="journal article" date="2014" name="Genome Announc.">
        <title>Draft Genome Sequence of the Boron-Tolerant and Moderately Halotolerant Bacterium Gracilibacillus boraciitolerans JCM 21714T.</title>
        <authorList>
            <person name="Ahmed I."/>
            <person name="Oshima K."/>
            <person name="Suda W."/>
            <person name="Kitamura K."/>
            <person name="Iida T."/>
            <person name="Ohmori Y."/>
            <person name="Fujiwara T."/>
            <person name="Hattori M."/>
            <person name="Ohkuma M."/>
        </authorList>
    </citation>
    <scope>NUCLEOTIDE SEQUENCE [LARGE SCALE GENOMIC DNA]</scope>
    <source>
        <strain evidence="5 6">JCM 21714</strain>
    </source>
</reference>
<dbReference type="InterPro" id="IPR050765">
    <property type="entry name" value="Riboflavin_Biosynth_HTPR"/>
</dbReference>
<evidence type="ECO:0000256" key="1">
    <source>
        <dbReference type="ARBA" id="ARBA00005104"/>
    </source>
</evidence>
<evidence type="ECO:0000259" key="4">
    <source>
        <dbReference type="Pfam" id="PF01872"/>
    </source>
</evidence>
<dbReference type="eggNOG" id="COG1985">
    <property type="taxonomic scope" value="Bacteria"/>
</dbReference>
<dbReference type="PANTHER" id="PTHR38011:SF7">
    <property type="entry name" value="2,5-DIAMINO-6-RIBOSYLAMINO-4(3H)-PYRIMIDINONE 5'-PHOSPHATE REDUCTASE"/>
    <property type="match status" value="1"/>
</dbReference>
<keyword evidence="6" id="KW-1185">Reference proteome</keyword>
<evidence type="ECO:0000256" key="3">
    <source>
        <dbReference type="ARBA" id="ARBA00023002"/>
    </source>
</evidence>
<dbReference type="AlphaFoldDB" id="W4VJE5"/>
<protein>
    <submittedName>
        <fullName evidence="5">Diaminohydroxyphosphoribosylaminopyrimidine deaminase</fullName>
    </submittedName>
</protein>
<dbReference type="InterPro" id="IPR002734">
    <property type="entry name" value="RibDG_C"/>
</dbReference>
<proteinExistence type="predicted"/>
<dbReference type="PANTHER" id="PTHR38011">
    <property type="entry name" value="DIHYDROFOLATE REDUCTASE FAMILY PROTEIN (AFU_ORTHOLOGUE AFUA_8G06820)"/>
    <property type="match status" value="1"/>
</dbReference>
<gene>
    <name evidence="5" type="ORF">JCM21714_2596</name>
</gene>
<keyword evidence="2" id="KW-0521">NADP</keyword>
<comment type="caution">
    <text evidence="5">The sequence shown here is derived from an EMBL/GenBank/DDBJ whole genome shotgun (WGS) entry which is preliminary data.</text>
</comment>
<dbReference type="GO" id="GO:0008703">
    <property type="term" value="F:5-amino-6-(5-phosphoribosylamino)uracil reductase activity"/>
    <property type="evidence" value="ECO:0007669"/>
    <property type="project" value="InterPro"/>
</dbReference>
<keyword evidence="3" id="KW-0560">Oxidoreductase</keyword>
<dbReference type="GO" id="GO:0009231">
    <property type="term" value="P:riboflavin biosynthetic process"/>
    <property type="evidence" value="ECO:0007669"/>
    <property type="project" value="InterPro"/>
</dbReference>
<evidence type="ECO:0000313" key="5">
    <source>
        <dbReference type="EMBL" id="GAE93510.1"/>
    </source>
</evidence>
<dbReference type="Proteomes" id="UP000019102">
    <property type="component" value="Unassembled WGS sequence"/>
</dbReference>
<dbReference type="Gene3D" id="3.40.430.10">
    <property type="entry name" value="Dihydrofolate Reductase, subunit A"/>
    <property type="match status" value="1"/>
</dbReference>
<dbReference type="Pfam" id="PF01872">
    <property type="entry name" value="RibD_C"/>
    <property type="match status" value="1"/>
</dbReference>
<dbReference type="SUPFAM" id="SSF53597">
    <property type="entry name" value="Dihydrofolate reductase-like"/>
    <property type="match status" value="1"/>
</dbReference>
<evidence type="ECO:0000313" key="6">
    <source>
        <dbReference type="Proteomes" id="UP000019102"/>
    </source>
</evidence>
<dbReference type="STRING" id="1298598.JCM21714_2596"/>
<sequence>MPTEQINLNNVMEKLAERNIQSLYVEGGATVHQSFLKQKLVDECHWYIAPKLLGGQDAQSAVGGNSPQWMKDAFNLTFVKVEQLGEDLKIIAVPKEDS</sequence>
<accession>W4VJE5</accession>
<comment type="pathway">
    <text evidence="1">Cofactor biosynthesis; riboflavin biosynthesis.</text>
</comment>
<feature type="domain" description="Bacterial bifunctional deaminase-reductase C-terminal" evidence="4">
    <location>
        <begin position="5"/>
        <end position="89"/>
    </location>
</feature>
<dbReference type="InterPro" id="IPR024072">
    <property type="entry name" value="DHFR-like_dom_sf"/>
</dbReference>
<evidence type="ECO:0000256" key="2">
    <source>
        <dbReference type="ARBA" id="ARBA00022857"/>
    </source>
</evidence>